<keyword evidence="3" id="KW-1185">Reference proteome</keyword>
<feature type="transmembrane region" description="Helical" evidence="1">
    <location>
        <begin position="395"/>
        <end position="421"/>
    </location>
</feature>
<gene>
    <name evidence="2" type="ORF">AWL63_08345</name>
</gene>
<keyword evidence="1" id="KW-0472">Membrane</keyword>
<dbReference type="AlphaFoldDB" id="A0A1B3Z962"/>
<evidence type="ECO:0000256" key="1">
    <source>
        <dbReference type="SAM" id="Phobius"/>
    </source>
</evidence>
<keyword evidence="1" id="KW-0812">Transmembrane</keyword>
<dbReference type="Pfam" id="PF18943">
    <property type="entry name" value="DUF5690"/>
    <property type="match status" value="1"/>
</dbReference>
<dbReference type="Proteomes" id="UP000094256">
    <property type="component" value="Chromosome"/>
</dbReference>
<feature type="transmembrane region" description="Helical" evidence="1">
    <location>
        <begin position="91"/>
        <end position="111"/>
    </location>
</feature>
<sequence>MSAHDSAVTRWLRTAPPVLFALYGGLAGFGAYSAMYAFRKPFTAASYEHIANWPFAIDFKVALVIAQVAGYALSKVIGIKIVSEMPPARRAVGILTLIGVAELALVGFATLPAVVGIAALFLNGLMLGMIWGLVFGFLEGRRLSEVLGAMLCASFILSSGLVKSAGEALILSGWASERWMPAATGLAFTPLLLLAVWALAQLPPPDARDEAERAPRVPMGRDQRARLFATYAPSLIALIGVYVMLTALRDFRDNFAAEIWRELGFAGEAGIFTVSELPVAVVVLVSMGMLIRVRDNRAAVFWNLALIALGFALLGLATAAFQFGLIGPVAWMIVIGAGLYFAYTPFNALLFDRLMATASVAGNAGFLIYVADACGYVGSVALLLFRSFAHVSLDWSNFLCAVCYGACGLGLAGTAFGALAFRHTVDAQERALEP</sequence>
<dbReference type="KEGG" id="span:AWL63_08345"/>
<evidence type="ECO:0008006" key="4">
    <source>
        <dbReference type="Google" id="ProtNLM"/>
    </source>
</evidence>
<feature type="transmembrane region" description="Helical" evidence="1">
    <location>
        <begin position="182"/>
        <end position="204"/>
    </location>
</feature>
<protein>
    <recommendedName>
        <fullName evidence="4">MFS transporter</fullName>
    </recommendedName>
</protein>
<dbReference type="EMBL" id="CP014168">
    <property type="protein sequence ID" value="AOH83975.1"/>
    <property type="molecule type" value="Genomic_DNA"/>
</dbReference>
<dbReference type="RefSeq" id="WP_069204542.1">
    <property type="nucleotide sequence ID" value="NZ_CP014168.1"/>
</dbReference>
<evidence type="ECO:0000313" key="2">
    <source>
        <dbReference type="EMBL" id="AOH83975.1"/>
    </source>
</evidence>
<dbReference type="STRING" id="1560345.AWL63_08345"/>
<name>A0A1B3Z962_9SPHN</name>
<keyword evidence="1" id="KW-1133">Transmembrane helix</keyword>
<proteinExistence type="predicted"/>
<feature type="transmembrane region" description="Helical" evidence="1">
    <location>
        <begin position="117"/>
        <end position="138"/>
    </location>
</feature>
<organism evidence="2 3">
    <name type="scientific">Sphingomonas panacis</name>
    <dbReference type="NCBI Taxonomy" id="1560345"/>
    <lineage>
        <taxon>Bacteria</taxon>
        <taxon>Pseudomonadati</taxon>
        <taxon>Pseudomonadota</taxon>
        <taxon>Alphaproteobacteria</taxon>
        <taxon>Sphingomonadales</taxon>
        <taxon>Sphingomonadaceae</taxon>
        <taxon>Sphingomonas</taxon>
    </lineage>
</organism>
<feature type="transmembrane region" description="Helical" evidence="1">
    <location>
        <begin position="225"/>
        <end position="245"/>
    </location>
</feature>
<feature type="transmembrane region" description="Helical" evidence="1">
    <location>
        <begin position="363"/>
        <end position="389"/>
    </location>
</feature>
<dbReference type="InterPro" id="IPR036259">
    <property type="entry name" value="MFS_trans_sf"/>
</dbReference>
<feature type="transmembrane region" description="Helical" evidence="1">
    <location>
        <begin position="329"/>
        <end position="351"/>
    </location>
</feature>
<dbReference type="OrthoDB" id="182994at2"/>
<feature type="transmembrane region" description="Helical" evidence="1">
    <location>
        <begin position="20"/>
        <end position="39"/>
    </location>
</feature>
<feature type="transmembrane region" description="Helical" evidence="1">
    <location>
        <begin position="299"/>
        <end position="323"/>
    </location>
</feature>
<feature type="transmembrane region" description="Helical" evidence="1">
    <location>
        <begin position="265"/>
        <end position="287"/>
    </location>
</feature>
<feature type="transmembrane region" description="Helical" evidence="1">
    <location>
        <begin position="145"/>
        <end position="162"/>
    </location>
</feature>
<evidence type="ECO:0000313" key="3">
    <source>
        <dbReference type="Proteomes" id="UP000094256"/>
    </source>
</evidence>
<dbReference type="InterPro" id="IPR043745">
    <property type="entry name" value="DUF5690"/>
</dbReference>
<dbReference type="SUPFAM" id="SSF103473">
    <property type="entry name" value="MFS general substrate transporter"/>
    <property type="match status" value="1"/>
</dbReference>
<reference evidence="2 3" key="1">
    <citation type="submission" date="2016-01" db="EMBL/GenBank/DDBJ databases">
        <title>Complete genome and mega plasmid sequence of Sphingomonas panacis DCY99 elicits systemic resistance in rice to Xanthomonas oryzae.</title>
        <authorList>
            <person name="Kim Y.J."/>
            <person name="Yang D.C."/>
            <person name="Sing P."/>
        </authorList>
    </citation>
    <scope>NUCLEOTIDE SEQUENCE [LARGE SCALE GENOMIC DNA]</scope>
    <source>
        <strain evidence="2 3">DCY99</strain>
    </source>
</reference>
<accession>A0A1B3Z962</accession>